<evidence type="ECO:0000313" key="7">
    <source>
        <dbReference type="EMBL" id="VAW23186.1"/>
    </source>
</evidence>
<dbReference type="GO" id="GO:0002130">
    <property type="term" value="P:wobble position ribose methylation"/>
    <property type="evidence" value="ECO:0007669"/>
    <property type="project" value="TreeGrafter"/>
</dbReference>
<dbReference type="InterPro" id="IPR016914">
    <property type="entry name" value="TrmL"/>
</dbReference>
<dbReference type="EC" id="2.1.1.207" evidence="7"/>
<dbReference type="InterPro" id="IPR001537">
    <property type="entry name" value="SpoU_MeTrfase"/>
</dbReference>
<evidence type="ECO:0000259" key="6">
    <source>
        <dbReference type="Pfam" id="PF00588"/>
    </source>
</evidence>
<dbReference type="InterPro" id="IPR029028">
    <property type="entry name" value="Alpha/beta_knot_MTases"/>
</dbReference>
<dbReference type="PANTHER" id="PTHR42971:SF1">
    <property type="entry name" value="TRNA (CYTIDINE(34)-2'-O)-METHYLTRANSFERASE"/>
    <property type="match status" value="1"/>
</dbReference>
<keyword evidence="2 7" id="KW-0489">Methyltransferase</keyword>
<reference evidence="7" key="1">
    <citation type="submission" date="2018-06" db="EMBL/GenBank/DDBJ databases">
        <authorList>
            <person name="Zhirakovskaya E."/>
        </authorList>
    </citation>
    <scope>NUCLEOTIDE SEQUENCE</scope>
</reference>
<evidence type="ECO:0000256" key="5">
    <source>
        <dbReference type="ARBA" id="ARBA00022694"/>
    </source>
</evidence>
<keyword evidence="1" id="KW-0963">Cytoplasm</keyword>
<dbReference type="SUPFAM" id="SSF75217">
    <property type="entry name" value="alpha/beta knot"/>
    <property type="match status" value="1"/>
</dbReference>
<protein>
    <submittedName>
        <fullName evidence="7">tRNA (Cytidine(34)-2'-O)-methyltransferase</fullName>
        <ecNumber evidence="7">2.1.1.207</ecNumber>
    </submittedName>
</protein>
<dbReference type="GO" id="GO:0003723">
    <property type="term" value="F:RNA binding"/>
    <property type="evidence" value="ECO:0007669"/>
    <property type="project" value="InterPro"/>
</dbReference>
<sequence>EFEYRPNDSLMAGRESAGVPDQVAKICGARVRIPMREQLRSLNVAVSSAMIIGEALRCTTGFDDLQ</sequence>
<evidence type="ECO:0000256" key="1">
    <source>
        <dbReference type="ARBA" id="ARBA00022490"/>
    </source>
</evidence>
<evidence type="ECO:0000256" key="4">
    <source>
        <dbReference type="ARBA" id="ARBA00022691"/>
    </source>
</evidence>
<gene>
    <name evidence="7" type="ORF">MNBD_ALPHA11-698</name>
</gene>
<accession>A0A3B0UTX7</accession>
<keyword evidence="5" id="KW-0819">tRNA processing</keyword>
<dbReference type="AlphaFoldDB" id="A0A3B0UTX7"/>
<dbReference type="PANTHER" id="PTHR42971">
    <property type="entry name" value="TRNA (CYTIDINE(34)-2'-O)-METHYLTRANSFERASE"/>
    <property type="match status" value="1"/>
</dbReference>
<feature type="non-terminal residue" evidence="7">
    <location>
        <position position="1"/>
    </location>
</feature>
<keyword evidence="4" id="KW-0949">S-adenosyl-L-methionine</keyword>
<name>A0A3B0UTX7_9ZZZZ</name>
<dbReference type="InterPro" id="IPR029026">
    <property type="entry name" value="tRNA_m1G_MTases_N"/>
</dbReference>
<dbReference type="EMBL" id="UOEQ01000451">
    <property type="protein sequence ID" value="VAW23186.1"/>
    <property type="molecule type" value="Genomic_DNA"/>
</dbReference>
<feature type="domain" description="tRNA/rRNA methyltransferase SpoU type" evidence="6">
    <location>
        <begin position="2"/>
        <end position="52"/>
    </location>
</feature>
<evidence type="ECO:0000256" key="2">
    <source>
        <dbReference type="ARBA" id="ARBA00022603"/>
    </source>
</evidence>
<dbReference type="Pfam" id="PF00588">
    <property type="entry name" value="SpoU_methylase"/>
    <property type="match status" value="1"/>
</dbReference>
<keyword evidence="3 7" id="KW-0808">Transferase</keyword>
<organism evidence="7">
    <name type="scientific">hydrothermal vent metagenome</name>
    <dbReference type="NCBI Taxonomy" id="652676"/>
    <lineage>
        <taxon>unclassified sequences</taxon>
        <taxon>metagenomes</taxon>
        <taxon>ecological metagenomes</taxon>
    </lineage>
</organism>
<dbReference type="GO" id="GO:0008173">
    <property type="term" value="F:RNA methyltransferase activity"/>
    <property type="evidence" value="ECO:0007669"/>
    <property type="project" value="InterPro"/>
</dbReference>
<dbReference type="Gene3D" id="3.40.1280.10">
    <property type="match status" value="1"/>
</dbReference>
<proteinExistence type="predicted"/>
<evidence type="ECO:0000256" key="3">
    <source>
        <dbReference type="ARBA" id="ARBA00022679"/>
    </source>
</evidence>